<accession>A0A1J0VSM1</accession>
<sequence length="168" mass="17372">MTGIGDADTGLAAERTALAWRRTAATAFVVSALLGHHVLVVGPVAFGDGGSAWHRVTSALALGGAAVMLLGISVLGWQRNHALRRGDRRVATAPVAGVALVVAAVAALTLLAVPLAGATPGPDDRTVGLPGHWARENPLGSWEARIWREHVTPNRQGRPGGPESSRRP</sequence>
<reference evidence="7" key="1">
    <citation type="submission" date="2016-11" db="EMBL/GenBank/DDBJ databases">
        <authorList>
            <person name="Jaros S."/>
            <person name="Januszkiewicz K."/>
            <person name="Wedrychowicz H."/>
        </authorList>
    </citation>
    <scope>NUCLEOTIDE SEQUENCE [LARGE SCALE GENOMIC DNA]</scope>
    <source>
        <strain evidence="7">Y48</strain>
    </source>
</reference>
<evidence type="ECO:0000313" key="8">
    <source>
        <dbReference type="Proteomes" id="UP000183810"/>
    </source>
</evidence>
<keyword evidence="2 5" id="KW-0812">Transmembrane</keyword>
<name>A0A1J0VSM1_9NOCA</name>
<feature type="transmembrane region" description="Helical" evidence="5">
    <location>
        <begin position="90"/>
        <end position="113"/>
    </location>
</feature>
<evidence type="ECO:0000256" key="5">
    <source>
        <dbReference type="SAM" id="Phobius"/>
    </source>
</evidence>
<keyword evidence="8" id="KW-1185">Reference proteome</keyword>
<dbReference type="AlphaFoldDB" id="A0A1J0VSM1"/>
<dbReference type="InterPro" id="IPR003807">
    <property type="entry name" value="DUF202"/>
</dbReference>
<protein>
    <recommendedName>
        <fullName evidence="6">DUF202 domain-containing protein</fullName>
    </recommendedName>
</protein>
<evidence type="ECO:0000259" key="6">
    <source>
        <dbReference type="Pfam" id="PF02656"/>
    </source>
</evidence>
<dbReference type="RefSeq" id="WP_071928121.1">
    <property type="nucleotide sequence ID" value="NZ_CP018082.1"/>
</dbReference>
<evidence type="ECO:0000313" key="7">
    <source>
        <dbReference type="EMBL" id="APE34935.1"/>
    </source>
</evidence>
<feature type="transmembrane region" description="Helical" evidence="5">
    <location>
        <begin position="58"/>
        <end position="78"/>
    </location>
</feature>
<evidence type="ECO:0000256" key="2">
    <source>
        <dbReference type="ARBA" id="ARBA00022692"/>
    </source>
</evidence>
<evidence type="ECO:0000256" key="1">
    <source>
        <dbReference type="ARBA" id="ARBA00004127"/>
    </source>
</evidence>
<keyword evidence="3 5" id="KW-1133">Transmembrane helix</keyword>
<dbReference type="EMBL" id="CP018082">
    <property type="protein sequence ID" value="APE34935.1"/>
    <property type="molecule type" value="Genomic_DNA"/>
</dbReference>
<gene>
    <name evidence="7" type="ORF">BOX37_14365</name>
</gene>
<dbReference type="Pfam" id="PF02656">
    <property type="entry name" value="DUF202"/>
    <property type="match status" value="1"/>
</dbReference>
<evidence type="ECO:0000256" key="3">
    <source>
        <dbReference type="ARBA" id="ARBA00022989"/>
    </source>
</evidence>
<evidence type="ECO:0000256" key="4">
    <source>
        <dbReference type="ARBA" id="ARBA00023136"/>
    </source>
</evidence>
<dbReference type="GO" id="GO:0012505">
    <property type="term" value="C:endomembrane system"/>
    <property type="evidence" value="ECO:0007669"/>
    <property type="project" value="UniProtKB-SubCell"/>
</dbReference>
<organism evidence="7 8">
    <name type="scientific">Nocardia mangyaensis</name>
    <dbReference type="NCBI Taxonomy" id="2213200"/>
    <lineage>
        <taxon>Bacteria</taxon>
        <taxon>Bacillati</taxon>
        <taxon>Actinomycetota</taxon>
        <taxon>Actinomycetes</taxon>
        <taxon>Mycobacteriales</taxon>
        <taxon>Nocardiaceae</taxon>
        <taxon>Nocardia</taxon>
    </lineage>
</organism>
<dbReference type="KEGG" id="nsl:BOX37_14365"/>
<feature type="transmembrane region" description="Helical" evidence="5">
    <location>
        <begin position="24"/>
        <end position="46"/>
    </location>
</feature>
<dbReference type="Proteomes" id="UP000183810">
    <property type="component" value="Chromosome"/>
</dbReference>
<feature type="domain" description="DUF202" evidence="6">
    <location>
        <begin position="8"/>
        <end position="80"/>
    </location>
</feature>
<comment type="subcellular location">
    <subcellularLocation>
        <location evidence="1">Endomembrane system</location>
        <topology evidence="1">Multi-pass membrane protein</topology>
    </subcellularLocation>
</comment>
<keyword evidence="4 5" id="KW-0472">Membrane</keyword>
<proteinExistence type="predicted"/>